<protein>
    <submittedName>
        <fullName evidence="1">Uncharacterized protein</fullName>
    </submittedName>
</protein>
<dbReference type="Proteomes" id="UP000315423">
    <property type="component" value="Unassembled WGS sequence"/>
</dbReference>
<dbReference type="EMBL" id="QYBA01000053">
    <property type="protein sequence ID" value="TKY92238.1"/>
    <property type="molecule type" value="Genomic_DNA"/>
</dbReference>
<evidence type="ECO:0000313" key="1">
    <source>
        <dbReference type="EMBL" id="TKY92238.1"/>
    </source>
</evidence>
<reference evidence="1" key="1">
    <citation type="submission" date="2018-09" db="EMBL/GenBank/DDBJ databases">
        <title>A genomic encyclopedia of anaerobic methanotrophic archaea.</title>
        <authorList>
            <person name="Skennerton C.T."/>
            <person name="Chadwick G.L."/>
            <person name="Laso-Perez R."/>
            <person name="Leu A.O."/>
            <person name="Speth D.R."/>
            <person name="Yu H."/>
            <person name="Morgan-Lang C."/>
            <person name="Hatzenpichler R."/>
            <person name="Goudeau D."/>
            <person name="Malmstrom R."/>
            <person name="Woyke T."/>
            <person name="Hallam S."/>
            <person name="Tyson G.W."/>
            <person name="Wegener G."/>
            <person name="Boetius A."/>
            <person name="Orphan V.J."/>
        </authorList>
    </citation>
    <scope>NUCLEOTIDE SEQUENCE</scope>
    <source>
        <strain evidence="1">CONS3730D10UFb2</strain>
    </source>
</reference>
<evidence type="ECO:0000313" key="2">
    <source>
        <dbReference type="Proteomes" id="UP000315423"/>
    </source>
</evidence>
<organism evidence="1 2">
    <name type="scientific">Candidatus Methanomarinus sp</name>
    <dbReference type="NCBI Taxonomy" id="3386244"/>
    <lineage>
        <taxon>Archaea</taxon>
        <taxon>Methanobacteriati</taxon>
        <taxon>Methanobacteriota</taxon>
        <taxon>Stenosarchaea group</taxon>
        <taxon>Methanomicrobia</taxon>
        <taxon>Methanosarcinales</taxon>
        <taxon>ANME-2 cluster</taxon>
        <taxon>Candidatus Methanocomedenaceae</taxon>
        <taxon>Candidatus Methanomarinus</taxon>
    </lineage>
</organism>
<gene>
    <name evidence="1" type="ORF">C5S46_01685</name>
</gene>
<comment type="caution">
    <text evidence="1">The sequence shown here is derived from an EMBL/GenBank/DDBJ whole genome shotgun (WGS) entry which is preliminary data.</text>
</comment>
<name>A0AC61SC16_9EURY</name>
<accession>A0AC61SC16</accession>
<proteinExistence type="predicted"/>
<sequence length="66" mass="7970">MNKFVRNQVKKPIQNPTIRWVFFLFRRITEYTINLGEAVKRDVANMTDELWDILGLMGKKCEKYYV</sequence>